<dbReference type="AlphaFoldDB" id="A0A0E0N3P1"/>
<dbReference type="Proteomes" id="UP000008022">
    <property type="component" value="Unassembled WGS sequence"/>
</dbReference>
<accession>A0A0E0N3P1</accession>
<evidence type="ECO:0000313" key="2">
    <source>
        <dbReference type="Proteomes" id="UP000008022"/>
    </source>
</evidence>
<proteinExistence type="predicted"/>
<protein>
    <submittedName>
        <fullName evidence="1">Uncharacterized protein</fullName>
    </submittedName>
</protein>
<dbReference type="EnsemblPlants" id="ORUFI01G37270.1">
    <property type="protein sequence ID" value="ORUFI01G37270.1"/>
    <property type="gene ID" value="ORUFI01G37270"/>
</dbReference>
<keyword evidence="2" id="KW-1185">Reference proteome</keyword>
<sequence length="209" mass="21672">MVEAAAGAVCLPQDGHARRASAGEGGSIFSLTLSLSNPPTASRGLRLYSDGRPAARRWRGGCAKALGEGLAFGPATTTIAGVAFSLGRCCAFSSFGSLGGATTALFDVASFLEASFKSSFQAWRRRSMPLKTDPLPLLLDVGSIPSGTLVLLPPSSYHAFETWAPYGSSSHGGRGQLGRREAVGKDADQRGLLGLLLGALPMVMEGRDQ</sequence>
<name>A0A0E0N3P1_ORYRU</name>
<reference evidence="2" key="1">
    <citation type="submission" date="2013-06" db="EMBL/GenBank/DDBJ databases">
        <authorList>
            <person name="Zhao Q."/>
        </authorList>
    </citation>
    <scope>NUCLEOTIDE SEQUENCE</scope>
    <source>
        <strain evidence="2">cv. W1943</strain>
    </source>
</reference>
<dbReference type="Gramene" id="ORUFI01G37270.1">
    <property type="protein sequence ID" value="ORUFI01G37270.1"/>
    <property type="gene ID" value="ORUFI01G37270"/>
</dbReference>
<reference evidence="1" key="2">
    <citation type="submission" date="2015-06" db="UniProtKB">
        <authorList>
            <consortium name="EnsemblPlants"/>
        </authorList>
    </citation>
    <scope>IDENTIFICATION</scope>
</reference>
<dbReference type="HOGENOM" id="CLU_1317298_0_0_1"/>
<evidence type="ECO:0000313" key="1">
    <source>
        <dbReference type="EnsemblPlants" id="ORUFI01G37270.1"/>
    </source>
</evidence>
<organism evidence="1 2">
    <name type="scientific">Oryza rufipogon</name>
    <name type="common">Brownbeard rice</name>
    <name type="synonym">Asian wild rice</name>
    <dbReference type="NCBI Taxonomy" id="4529"/>
    <lineage>
        <taxon>Eukaryota</taxon>
        <taxon>Viridiplantae</taxon>
        <taxon>Streptophyta</taxon>
        <taxon>Embryophyta</taxon>
        <taxon>Tracheophyta</taxon>
        <taxon>Spermatophyta</taxon>
        <taxon>Magnoliopsida</taxon>
        <taxon>Liliopsida</taxon>
        <taxon>Poales</taxon>
        <taxon>Poaceae</taxon>
        <taxon>BOP clade</taxon>
        <taxon>Oryzoideae</taxon>
        <taxon>Oryzeae</taxon>
        <taxon>Oryzinae</taxon>
        <taxon>Oryza</taxon>
    </lineage>
</organism>